<organism evidence="1 2">
    <name type="scientific">Podospora bellae-mahoneyi</name>
    <dbReference type="NCBI Taxonomy" id="2093777"/>
    <lineage>
        <taxon>Eukaryota</taxon>
        <taxon>Fungi</taxon>
        <taxon>Dikarya</taxon>
        <taxon>Ascomycota</taxon>
        <taxon>Pezizomycotina</taxon>
        <taxon>Sordariomycetes</taxon>
        <taxon>Sordariomycetidae</taxon>
        <taxon>Sordariales</taxon>
        <taxon>Podosporaceae</taxon>
        <taxon>Podospora</taxon>
    </lineage>
</organism>
<accession>A0ABR0G0V0</accession>
<evidence type="ECO:0000313" key="1">
    <source>
        <dbReference type="EMBL" id="KAK4649316.1"/>
    </source>
</evidence>
<dbReference type="EMBL" id="JAFFGZ010000001">
    <property type="protein sequence ID" value="KAK4649316.1"/>
    <property type="molecule type" value="Genomic_DNA"/>
</dbReference>
<name>A0ABR0G0V0_9PEZI</name>
<dbReference type="Proteomes" id="UP001322138">
    <property type="component" value="Unassembled WGS sequence"/>
</dbReference>
<comment type="caution">
    <text evidence="1">The sequence shown here is derived from an EMBL/GenBank/DDBJ whole genome shotgun (WGS) entry which is preliminary data.</text>
</comment>
<keyword evidence="2" id="KW-1185">Reference proteome</keyword>
<protein>
    <submittedName>
        <fullName evidence="1">Uncharacterized protein</fullName>
    </submittedName>
</protein>
<evidence type="ECO:0000313" key="2">
    <source>
        <dbReference type="Proteomes" id="UP001322138"/>
    </source>
</evidence>
<sequence length="71" mass="7914">MQPVGTRNFNCSSDSLPHILSTSPHPFFGRSEIQIIESESDQQSPSKTLRVALLENPKFPPFVTLIPATYL</sequence>
<dbReference type="GeneID" id="87891157"/>
<proteinExistence type="predicted"/>
<gene>
    <name evidence="1" type="ORF">QC761_0020140</name>
</gene>
<reference evidence="1 2" key="1">
    <citation type="journal article" date="2023" name="bioRxiv">
        <title>High-quality genome assemblies of four members of thePodospora anserinaspecies complex.</title>
        <authorList>
            <person name="Ament-Velasquez S.L."/>
            <person name="Vogan A.A."/>
            <person name="Wallerman O."/>
            <person name="Hartmann F."/>
            <person name="Gautier V."/>
            <person name="Silar P."/>
            <person name="Giraud T."/>
            <person name="Johannesson H."/>
        </authorList>
    </citation>
    <scope>NUCLEOTIDE SEQUENCE [LARGE SCALE GENOMIC DNA]</scope>
    <source>
        <strain evidence="1 2">CBS 112042</strain>
    </source>
</reference>
<dbReference type="RefSeq" id="XP_062738291.1">
    <property type="nucleotide sequence ID" value="XM_062872065.1"/>
</dbReference>